<feature type="region of interest" description="Disordered" evidence="1">
    <location>
        <begin position="1"/>
        <end position="31"/>
    </location>
</feature>
<proteinExistence type="predicted"/>
<dbReference type="EnsemblPlants" id="LPERR01G31250.1">
    <property type="protein sequence ID" value="LPERR01G31250.1"/>
    <property type="gene ID" value="LPERR01G31250"/>
</dbReference>
<evidence type="ECO:0000313" key="2">
    <source>
        <dbReference type="EnsemblPlants" id="LPERR01G31250.1"/>
    </source>
</evidence>
<reference evidence="3" key="2">
    <citation type="submission" date="2013-12" db="EMBL/GenBank/DDBJ databases">
        <authorList>
            <person name="Yu Y."/>
            <person name="Lee S."/>
            <person name="de Baynast K."/>
            <person name="Wissotski M."/>
            <person name="Liu L."/>
            <person name="Talag J."/>
            <person name="Goicoechea J."/>
            <person name="Angelova A."/>
            <person name="Jetty R."/>
            <person name="Kudrna D."/>
            <person name="Golser W."/>
            <person name="Rivera L."/>
            <person name="Zhang J."/>
            <person name="Wing R."/>
        </authorList>
    </citation>
    <scope>NUCLEOTIDE SEQUENCE</scope>
</reference>
<sequence length="77" mass="7464">MATSSNAPVNRSPSKTPPANPLPRRGQVKENMGKQIVAVAAAAVATATALSCNNTGGGGGKKGGGGKPVPVVGAKKK</sequence>
<keyword evidence="3" id="KW-1185">Reference proteome</keyword>
<dbReference type="Proteomes" id="UP000032180">
    <property type="component" value="Chromosome 1"/>
</dbReference>
<feature type="compositionally biased region" description="Low complexity" evidence="1">
    <location>
        <begin position="68"/>
        <end position="77"/>
    </location>
</feature>
<evidence type="ECO:0000313" key="3">
    <source>
        <dbReference type="Proteomes" id="UP000032180"/>
    </source>
</evidence>
<dbReference type="HOGENOM" id="CLU_2658588_0_0_1"/>
<feature type="region of interest" description="Disordered" evidence="1">
    <location>
        <begin position="51"/>
        <end position="77"/>
    </location>
</feature>
<reference evidence="2 3" key="1">
    <citation type="submission" date="2012-08" db="EMBL/GenBank/DDBJ databases">
        <title>Oryza genome evolution.</title>
        <authorList>
            <person name="Wing R.A."/>
        </authorList>
    </citation>
    <scope>NUCLEOTIDE SEQUENCE</scope>
</reference>
<name>A0A0D9V7I2_9ORYZ</name>
<protein>
    <submittedName>
        <fullName evidence="2">Uncharacterized protein</fullName>
    </submittedName>
</protein>
<organism evidence="2 3">
    <name type="scientific">Leersia perrieri</name>
    <dbReference type="NCBI Taxonomy" id="77586"/>
    <lineage>
        <taxon>Eukaryota</taxon>
        <taxon>Viridiplantae</taxon>
        <taxon>Streptophyta</taxon>
        <taxon>Embryophyta</taxon>
        <taxon>Tracheophyta</taxon>
        <taxon>Spermatophyta</taxon>
        <taxon>Magnoliopsida</taxon>
        <taxon>Liliopsida</taxon>
        <taxon>Poales</taxon>
        <taxon>Poaceae</taxon>
        <taxon>BOP clade</taxon>
        <taxon>Oryzoideae</taxon>
        <taxon>Oryzeae</taxon>
        <taxon>Oryzinae</taxon>
        <taxon>Leersia</taxon>
    </lineage>
</organism>
<accession>A0A0D9V7I2</accession>
<feature type="compositionally biased region" description="Gly residues" evidence="1">
    <location>
        <begin position="55"/>
        <end position="67"/>
    </location>
</feature>
<evidence type="ECO:0000256" key="1">
    <source>
        <dbReference type="SAM" id="MobiDB-lite"/>
    </source>
</evidence>
<reference evidence="2" key="3">
    <citation type="submission" date="2015-04" db="UniProtKB">
        <authorList>
            <consortium name="EnsemblPlants"/>
        </authorList>
    </citation>
    <scope>IDENTIFICATION</scope>
</reference>
<feature type="compositionally biased region" description="Polar residues" evidence="1">
    <location>
        <begin position="1"/>
        <end position="14"/>
    </location>
</feature>
<dbReference type="eggNOG" id="ENOG502R3V0">
    <property type="taxonomic scope" value="Eukaryota"/>
</dbReference>
<dbReference type="Gramene" id="LPERR01G31250.1">
    <property type="protein sequence ID" value="LPERR01G31250.1"/>
    <property type="gene ID" value="LPERR01G31250"/>
</dbReference>
<dbReference type="AlphaFoldDB" id="A0A0D9V7I2"/>